<keyword evidence="1" id="KW-0472">Membrane</keyword>
<keyword evidence="1" id="KW-0812">Transmembrane</keyword>
<keyword evidence="1" id="KW-1133">Transmembrane helix</keyword>
<proteinExistence type="predicted"/>
<organism evidence="2 3">
    <name type="scientific">Microvirga aerophila</name>
    <dbReference type="NCBI Taxonomy" id="670291"/>
    <lineage>
        <taxon>Bacteria</taxon>
        <taxon>Pseudomonadati</taxon>
        <taxon>Pseudomonadota</taxon>
        <taxon>Alphaproteobacteria</taxon>
        <taxon>Hyphomicrobiales</taxon>
        <taxon>Methylobacteriaceae</taxon>
        <taxon>Microvirga</taxon>
    </lineage>
</organism>
<reference evidence="2 3" key="1">
    <citation type="submission" date="2019-07" db="EMBL/GenBank/DDBJ databases">
        <title>Whole genome shotgun sequence of Microvirga aerophila NBRC 106136.</title>
        <authorList>
            <person name="Hosoyama A."/>
            <person name="Uohara A."/>
            <person name="Ohji S."/>
            <person name="Ichikawa N."/>
        </authorList>
    </citation>
    <scope>NUCLEOTIDE SEQUENCE [LARGE SCALE GENOMIC DNA]</scope>
    <source>
        <strain evidence="2 3">NBRC 106136</strain>
    </source>
</reference>
<feature type="transmembrane region" description="Helical" evidence="1">
    <location>
        <begin position="6"/>
        <end position="34"/>
    </location>
</feature>
<comment type="caution">
    <text evidence="2">The sequence shown here is derived from an EMBL/GenBank/DDBJ whole genome shotgun (WGS) entry which is preliminary data.</text>
</comment>
<evidence type="ECO:0000313" key="3">
    <source>
        <dbReference type="Proteomes" id="UP000321085"/>
    </source>
</evidence>
<evidence type="ECO:0000313" key="2">
    <source>
        <dbReference type="EMBL" id="GEO13967.1"/>
    </source>
</evidence>
<keyword evidence="3" id="KW-1185">Reference proteome</keyword>
<sequence>MVLVGLAILAAAFVTLAVVLPLLLIGGAILHFYVRRQLRRARPSASRHVIDVEYRVVDRP</sequence>
<dbReference type="AlphaFoldDB" id="A0A512BQ54"/>
<gene>
    <name evidence="2" type="ORF">MAE02_16630</name>
</gene>
<protein>
    <submittedName>
        <fullName evidence="2">Uncharacterized protein</fullName>
    </submittedName>
</protein>
<name>A0A512BQ54_9HYPH</name>
<dbReference type="Proteomes" id="UP000321085">
    <property type="component" value="Unassembled WGS sequence"/>
</dbReference>
<evidence type="ECO:0000256" key="1">
    <source>
        <dbReference type="SAM" id="Phobius"/>
    </source>
</evidence>
<accession>A0A512BQ54</accession>
<dbReference type="EMBL" id="BJYU01000018">
    <property type="protein sequence ID" value="GEO13967.1"/>
    <property type="molecule type" value="Genomic_DNA"/>
</dbReference>